<dbReference type="OrthoDB" id="6108465at2759"/>
<dbReference type="Proteomes" id="UP000596742">
    <property type="component" value="Unassembled WGS sequence"/>
</dbReference>
<dbReference type="AlphaFoldDB" id="A0A8B6BP30"/>
<evidence type="ECO:0000313" key="4">
    <source>
        <dbReference type="EMBL" id="VDH93126.1"/>
    </source>
</evidence>
<organism evidence="4 5">
    <name type="scientific">Mytilus galloprovincialis</name>
    <name type="common">Mediterranean mussel</name>
    <dbReference type="NCBI Taxonomy" id="29158"/>
    <lineage>
        <taxon>Eukaryota</taxon>
        <taxon>Metazoa</taxon>
        <taxon>Spiralia</taxon>
        <taxon>Lophotrochozoa</taxon>
        <taxon>Mollusca</taxon>
        <taxon>Bivalvia</taxon>
        <taxon>Autobranchia</taxon>
        <taxon>Pteriomorphia</taxon>
        <taxon>Mytilida</taxon>
        <taxon>Mytiloidea</taxon>
        <taxon>Mytilidae</taxon>
        <taxon>Mytilinae</taxon>
        <taxon>Mytilus</taxon>
    </lineage>
</organism>
<accession>A0A8B6BP30</accession>
<dbReference type="InterPro" id="IPR000742">
    <property type="entry name" value="EGF"/>
</dbReference>
<feature type="signal peptide" evidence="2">
    <location>
        <begin position="1"/>
        <end position="20"/>
    </location>
</feature>
<name>A0A8B6BP30_MYTGA</name>
<keyword evidence="2" id="KW-0732">Signal</keyword>
<feature type="chain" id="PRO_5032579942" description="EGF-like domain-containing protein" evidence="2">
    <location>
        <begin position="21"/>
        <end position="134"/>
    </location>
</feature>
<keyword evidence="1" id="KW-0245">EGF-like domain</keyword>
<comment type="caution">
    <text evidence="4">The sequence shown here is derived from an EMBL/GenBank/DDBJ whole genome shotgun (WGS) entry which is preliminary data.</text>
</comment>
<evidence type="ECO:0000256" key="2">
    <source>
        <dbReference type="SAM" id="SignalP"/>
    </source>
</evidence>
<dbReference type="EMBL" id="UYJE01000424">
    <property type="protein sequence ID" value="VDH93126.1"/>
    <property type="molecule type" value="Genomic_DNA"/>
</dbReference>
<evidence type="ECO:0000259" key="3">
    <source>
        <dbReference type="PROSITE" id="PS50026"/>
    </source>
</evidence>
<gene>
    <name evidence="4" type="ORF">MGAL_10B044156</name>
</gene>
<reference evidence="4" key="1">
    <citation type="submission" date="2018-11" db="EMBL/GenBank/DDBJ databases">
        <authorList>
            <person name="Alioto T."/>
            <person name="Alioto T."/>
        </authorList>
    </citation>
    <scope>NUCLEOTIDE SEQUENCE</scope>
</reference>
<feature type="domain" description="EGF-like" evidence="3">
    <location>
        <begin position="69"/>
        <end position="112"/>
    </location>
</feature>
<keyword evidence="5" id="KW-1185">Reference proteome</keyword>
<dbReference type="Gene3D" id="2.10.25.10">
    <property type="entry name" value="Laminin"/>
    <property type="match status" value="1"/>
</dbReference>
<evidence type="ECO:0000313" key="5">
    <source>
        <dbReference type="Proteomes" id="UP000596742"/>
    </source>
</evidence>
<protein>
    <recommendedName>
        <fullName evidence="3">EGF-like domain-containing protein</fullName>
    </recommendedName>
</protein>
<comment type="caution">
    <text evidence="1">Lacks conserved residue(s) required for the propagation of feature annotation.</text>
</comment>
<dbReference type="SUPFAM" id="SSF57196">
    <property type="entry name" value="EGF/Laminin"/>
    <property type="match status" value="1"/>
</dbReference>
<sequence>MEYLGWLLFLMSLLYTTTNSNPVDRNCNQLYEGWTIMENECTFREDIDNCQNPTMFNSLEDCQLELYGLVNYCSLPDVCRNNGFCVSTRTWYGSPAYKCYCDGTGYYGKKCETRCPSARTFPRPRSFPISCIQI</sequence>
<evidence type="ECO:0000256" key="1">
    <source>
        <dbReference type="PROSITE-ProRule" id="PRU00076"/>
    </source>
</evidence>
<dbReference type="PROSITE" id="PS50026">
    <property type="entry name" value="EGF_3"/>
    <property type="match status" value="1"/>
</dbReference>
<proteinExistence type="predicted"/>